<feature type="chain" id="PRO_5036163191" description="DUF7722 domain-containing protein" evidence="1">
    <location>
        <begin position="16"/>
        <end position="115"/>
    </location>
</feature>
<dbReference type="EMBL" id="RXIC02000020">
    <property type="protein sequence ID" value="KAB1221689.1"/>
    <property type="molecule type" value="Genomic_DNA"/>
</dbReference>
<keyword evidence="1" id="KW-0732">Signal</keyword>
<evidence type="ECO:0000256" key="1">
    <source>
        <dbReference type="SAM" id="SignalP"/>
    </source>
</evidence>
<dbReference type="Pfam" id="PF24847">
    <property type="entry name" value="DUF7722"/>
    <property type="match status" value="1"/>
</dbReference>
<evidence type="ECO:0000313" key="4">
    <source>
        <dbReference type="EMBL" id="KAB1221695.1"/>
    </source>
</evidence>
<name>A0A6A1W8V5_9ROSI</name>
<reference evidence="3" key="3">
    <citation type="submission" date="2019-09" db="EMBL/GenBank/DDBJ databases">
        <authorList>
            <person name="Gao Z."/>
        </authorList>
    </citation>
    <scope>NUCLEOTIDE SEQUENCE</scope>
    <source>
        <tissue evidence="3">Leaves</tissue>
    </source>
</reference>
<dbReference type="EMBL" id="RXIC02000020">
    <property type="protein sequence ID" value="KAB1221695.1"/>
    <property type="molecule type" value="Genomic_DNA"/>
</dbReference>
<dbReference type="AlphaFoldDB" id="A0A6A1W8V5"/>
<reference evidence="3" key="1">
    <citation type="submission" date="2018-07" db="EMBL/GenBank/DDBJ databases">
        <authorList>
            <person name="Gao Z.-S."/>
            <person name="Jia H.-M."/>
            <person name="Jia H.-J."/>
            <person name="Cai Q.-L."/>
            <person name="Wang Y."/>
            <person name="Zhao H.-B."/>
        </authorList>
    </citation>
    <scope>NUCLEOTIDE SEQUENCE</scope>
    <source>
        <tissue evidence="3">Leaves</tissue>
    </source>
</reference>
<dbReference type="OrthoDB" id="1932905at2759"/>
<keyword evidence="5" id="KW-1185">Reference proteome</keyword>
<feature type="signal peptide" evidence="1">
    <location>
        <begin position="1"/>
        <end position="15"/>
    </location>
</feature>
<comment type="caution">
    <text evidence="3">The sequence shown here is derived from an EMBL/GenBank/DDBJ whole genome shotgun (WGS) entry which is preliminary data.</text>
</comment>
<proteinExistence type="predicted"/>
<feature type="domain" description="DUF7722" evidence="2">
    <location>
        <begin position="67"/>
        <end position="112"/>
    </location>
</feature>
<reference evidence="3 5" key="2">
    <citation type="journal article" date="2019" name="Plant Biotechnol. J.">
        <title>The red bayberry genome and genetic basis of sex determination.</title>
        <authorList>
            <person name="Jia H.M."/>
            <person name="Jia H.J."/>
            <person name="Cai Q.L."/>
            <person name="Wang Y."/>
            <person name="Zhao H.B."/>
            <person name="Yang W.F."/>
            <person name="Wang G.Y."/>
            <person name="Li Y.H."/>
            <person name="Zhan D.L."/>
            <person name="Shen Y.T."/>
            <person name="Niu Q.F."/>
            <person name="Chang L."/>
            <person name="Qiu J."/>
            <person name="Zhao L."/>
            <person name="Xie H.B."/>
            <person name="Fu W.Y."/>
            <person name="Jin J."/>
            <person name="Li X.W."/>
            <person name="Jiao Y."/>
            <person name="Zhou C.C."/>
            <person name="Tu T."/>
            <person name="Chai C.Y."/>
            <person name="Gao J.L."/>
            <person name="Fan L.J."/>
            <person name="van de Weg E."/>
            <person name="Wang J.Y."/>
            <person name="Gao Z.S."/>
        </authorList>
    </citation>
    <scope>NUCLEOTIDE SEQUENCE [LARGE SCALE GENOMIC DNA]</scope>
    <source>
        <tissue evidence="3">Leaves</tissue>
    </source>
</reference>
<dbReference type="PANTHER" id="PTHR33513">
    <property type="entry name" value="OS06G0523300 PROTEIN"/>
    <property type="match status" value="1"/>
</dbReference>
<accession>A0A6A1W8V5</accession>
<organism evidence="3 5">
    <name type="scientific">Morella rubra</name>
    <name type="common">Chinese bayberry</name>
    <dbReference type="NCBI Taxonomy" id="262757"/>
    <lineage>
        <taxon>Eukaryota</taxon>
        <taxon>Viridiplantae</taxon>
        <taxon>Streptophyta</taxon>
        <taxon>Embryophyta</taxon>
        <taxon>Tracheophyta</taxon>
        <taxon>Spermatophyta</taxon>
        <taxon>Magnoliopsida</taxon>
        <taxon>eudicotyledons</taxon>
        <taxon>Gunneridae</taxon>
        <taxon>Pentapetalae</taxon>
        <taxon>rosids</taxon>
        <taxon>fabids</taxon>
        <taxon>Fagales</taxon>
        <taxon>Myricaceae</taxon>
        <taxon>Morella</taxon>
    </lineage>
</organism>
<gene>
    <name evidence="3" type="ORF">CJ030_MR2G006262</name>
    <name evidence="4" type="ORF">CJ030_MR2G006268</name>
</gene>
<sequence length="115" mass="13059">MALSWLLHSVCHVLGSPKDTNMQCNPHVERVQGDHVNSLKVPNGGLPAETQTAKETCHTGFQMPLHYPRCKKADYEKMEEWKVDLLLLQYGLDFKGALAEKRAFAMGAFLWPDQY</sequence>
<dbReference type="PANTHER" id="PTHR33513:SF4">
    <property type="entry name" value="GB|AAF04428.1"/>
    <property type="match status" value="1"/>
</dbReference>
<protein>
    <recommendedName>
        <fullName evidence="2">DUF7722 domain-containing protein</fullName>
    </recommendedName>
</protein>
<evidence type="ECO:0000259" key="2">
    <source>
        <dbReference type="Pfam" id="PF24847"/>
    </source>
</evidence>
<dbReference type="Proteomes" id="UP000516437">
    <property type="component" value="Chromosome 2"/>
</dbReference>
<evidence type="ECO:0000313" key="3">
    <source>
        <dbReference type="EMBL" id="KAB1221689.1"/>
    </source>
</evidence>
<evidence type="ECO:0000313" key="5">
    <source>
        <dbReference type="Proteomes" id="UP000516437"/>
    </source>
</evidence>
<dbReference type="InterPro" id="IPR056139">
    <property type="entry name" value="DUF7722"/>
</dbReference>